<dbReference type="GO" id="GO:0016020">
    <property type="term" value="C:membrane"/>
    <property type="evidence" value="ECO:0007669"/>
    <property type="project" value="InterPro"/>
</dbReference>
<dbReference type="RefSeq" id="WP_282587089.1">
    <property type="nucleotide sequence ID" value="NZ_JAMOIM010000017.1"/>
</dbReference>
<keyword evidence="6" id="KW-1185">Reference proteome</keyword>
<accession>A0AA41Z0K5</accession>
<evidence type="ECO:0000256" key="1">
    <source>
        <dbReference type="ARBA" id="ARBA00007734"/>
    </source>
</evidence>
<name>A0AA41Z0K5_9HYPH</name>
<comment type="similarity">
    <text evidence="2">Belongs to the virb1 family.</text>
</comment>
<dbReference type="AlphaFoldDB" id="A0AA41Z0K5"/>
<dbReference type="GO" id="GO:0000270">
    <property type="term" value="P:peptidoglycan metabolic process"/>
    <property type="evidence" value="ECO:0007669"/>
    <property type="project" value="InterPro"/>
</dbReference>
<gene>
    <name evidence="5" type="ORF">M8523_22130</name>
</gene>
<dbReference type="PANTHER" id="PTHR37423:SF2">
    <property type="entry name" value="MEMBRANE-BOUND LYTIC MUREIN TRANSGLYCOSYLASE C"/>
    <property type="match status" value="1"/>
</dbReference>
<feature type="domain" description="Transglycosylase SLT" evidence="4">
    <location>
        <begin position="614"/>
        <end position="717"/>
    </location>
</feature>
<evidence type="ECO:0000256" key="3">
    <source>
        <dbReference type="ARBA" id="ARBA00022729"/>
    </source>
</evidence>
<dbReference type="Pfam" id="PF01464">
    <property type="entry name" value="SLT"/>
    <property type="match status" value="1"/>
</dbReference>
<dbReference type="Gene3D" id="1.25.20.10">
    <property type="entry name" value="Bacterial muramidases"/>
    <property type="match status" value="1"/>
</dbReference>
<evidence type="ECO:0000313" key="6">
    <source>
        <dbReference type="Proteomes" id="UP001165667"/>
    </source>
</evidence>
<dbReference type="SUPFAM" id="SSF53955">
    <property type="entry name" value="Lysozyme-like"/>
    <property type="match status" value="1"/>
</dbReference>
<dbReference type="GO" id="GO:0004553">
    <property type="term" value="F:hydrolase activity, hydrolyzing O-glycosyl compounds"/>
    <property type="evidence" value="ECO:0007669"/>
    <property type="project" value="InterPro"/>
</dbReference>
<dbReference type="GO" id="GO:0042597">
    <property type="term" value="C:periplasmic space"/>
    <property type="evidence" value="ECO:0007669"/>
    <property type="project" value="InterPro"/>
</dbReference>
<dbReference type="SUPFAM" id="SSF48435">
    <property type="entry name" value="Bacterial muramidases"/>
    <property type="match status" value="1"/>
</dbReference>
<protein>
    <submittedName>
        <fullName evidence="5">Transglycosylase SLT domain-containing protein</fullName>
    </submittedName>
</protein>
<dbReference type="InterPro" id="IPR023346">
    <property type="entry name" value="Lysozyme-like_dom_sf"/>
</dbReference>
<organism evidence="5 6">
    <name type="scientific">Lichenifustis flavocetrariae</name>
    <dbReference type="NCBI Taxonomy" id="2949735"/>
    <lineage>
        <taxon>Bacteria</taxon>
        <taxon>Pseudomonadati</taxon>
        <taxon>Pseudomonadota</taxon>
        <taxon>Alphaproteobacteria</taxon>
        <taxon>Hyphomicrobiales</taxon>
        <taxon>Lichenihabitantaceae</taxon>
        <taxon>Lichenifustis</taxon>
    </lineage>
</organism>
<dbReference type="Gene3D" id="1.10.530.10">
    <property type="match status" value="1"/>
</dbReference>
<dbReference type="PANTHER" id="PTHR37423">
    <property type="entry name" value="SOLUBLE LYTIC MUREIN TRANSGLYCOSYLASE-RELATED"/>
    <property type="match status" value="1"/>
</dbReference>
<dbReference type="GO" id="GO:0008933">
    <property type="term" value="F:peptidoglycan lytic transglycosylase activity"/>
    <property type="evidence" value="ECO:0007669"/>
    <property type="project" value="InterPro"/>
</dbReference>
<sequence>MKHPSRGFLSVAGVVLLAGASVAAYVAVRSATVRHEIVTLATSVARVAGLHPPPAPDGTIAVAAVPHPLAPGLVMQDDGRFAQWPAAQTAAPLGQVLASGSGFIAMPAQPQSRDAGLRSDEMERASLTLPAGGDTVAPTVTAADFGTAHQAIALYRKGSVAPGDEFAKTIADPLLRTAVEWVALRFAPREAGLIRLKAFTAVHADWPTLPWLKRRIEEISISNLRDPVGVEAWFGSAEPQTLVGRLALARAEIAQGEMIDGVARVRHIWRQEDFSTTEETDILKEFGPLLGSADHKYRADRLLYKEQVGPALRAAALAGPEIKLLAQARASVIGQGAVAAMNAALAAVPKPLADDPGLIFSRIQKARRAGNSQEAVELMDRADTDPQRLISGDDWWVERRLLARKLLDMGDPRGAYRLCAGHTAASDATVIEAEFHAGWIALRFLNEPATAATHFAKAAALAETPISRARVAYWQGRAAESAGNTVGAASFYNEAAAQPISFYGQLAGSRLGRDTIALRQPVSIATGDERNEAIRVVEQLYMIGERDIALPLALEIARTNTSDAQVAALAAILSRAADARGTLLVGKYATQRGLALDETAFPIFGIPGYQPLQNSADRAVVYAIARQESEFDPRSTSAAGAKGLMQLINATARITANKLGVSYDDARLVNDAAFNAQIGAAHLGQLLAEQRGSYILTFAAYNAGSGRVKEWIDAYGDPRKPGVDPVDWIERIPFTETRNYVQRVFENLQVYRHRFNETDKLLVDADLGQRKGT</sequence>
<dbReference type="InterPro" id="IPR008258">
    <property type="entry name" value="Transglycosylase_SLT_dom_1"/>
</dbReference>
<evidence type="ECO:0000313" key="5">
    <source>
        <dbReference type="EMBL" id="MCW6510717.1"/>
    </source>
</evidence>
<evidence type="ECO:0000259" key="4">
    <source>
        <dbReference type="Pfam" id="PF01464"/>
    </source>
</evidence>
<dbReference type="Proteomes" id="UP001165667">
    <property type="component" value="Unassembled WGS sequence"/>
</dbReference>
<dbReference type="EMBL" id="JAMOIM010000017">
    <property type="protein sequence ID" value="MCW6510717.1"/>
    <property type="molecule type" value="Genomic_DNA"/>
</dbReference>
<dbReference type="InterPro" id="IPR000189">
    <property type="entry name" value="Transglyc_AS"/>
</dbReference>
<comment type="similarity">
    <text evidence="1">Belongs to the transglycosylase Slt family.</text>
</comment>
<comment type="caution">
    <text evidence="5">The sequence shown here is derived from an EMBL/GenBank/DDBJ whole genome shotgun (WGS) entry which is preliminary data.</text>
</comment>
<proteinExistence type="inferred from homology"/>
<evidence type="ECO:0000256" key="2">
    <source>
        <dbReference type="ARBA" id="ARBA00009387"/>
    </source>
</evidence>
<reference evidence="5" key="1">
    <citation type="submission" date="2022-05" db="EMBL/GenBank/DDBJ databases">
        <authorList>
            <person name="Pankratov T."/>
        </authorList>
    </citation>
    <scope>NUCLEOTIDE SEQUENCE</scope>
    <source>
        <strain evidence="5">BP6-180914</strain>
    </source>
</reference>
<dbReference type="CDD" id="cd13401">
    <property type="entry name" value="Slt70-like"/>
    <property type="match status" value="1"/>
</dbReference>
<dbReference type="PROSITE" id="PS00922">
    <property type="entry name" value="TRANSGLYCOSYLASE"/>
    <property type="match status" value="1"/>
</dbReference>
<dbReference type="InterPro" id="IPR008939">
    <property type="entry name" value="Lytic_TGlycosylase_superhlx_U"/>
</dbReference>
<keyword evidence="3" id="KW-0732">Signal</keyword>